<evidence type="ECO:0000256" key="1">
    <source>
        <dbReference type="SAM" id="MobiDB-lite"/>
    </source>
</evidence>
<dbReference type="Gene3D" id="3.60.10.10">
    <property type="entry name" value="Endonuclease/exonuclease/phosphatase"/>
    <property type="match status" value="1"/>
</dbReference>
<gene>
    <name evidence="3" type="ORF">SISNIDRAFT_516844</name>
</gene>
<keyword evidence="4" id="KW-1185">Reference proteome</keyword>
<dbReference type="SUPFAM" id="SSF56219">
    <property type="entry name" value="DNase I-like"/>
    <property type="match status" value="1"/>
</dbReference>
<feature type="region of interest" description="Disordered" evidence="1">
    <location>
        <begin position="431"/>
        <end position="479"/>
    </location>
</feature>
<proteinExistence type="predicted"/>
<feature type="compositionally biased region" description="Low complexity" evidence="1">
    <location>
        <begin position="448"/>
        <end position="476"/>
    </location>
</feature>
<accession>A0A164SHG0</accession>
<dbReference type="InterPro" id="IPR005135">
    <property type="entry name" value="Endo/exonuclease/phosphatase"/>
</dbReference>
<dbReference type="EMBL" id="KV419415">
    <property type="protein sequence ID" value="KZS91485.1"/>
    <property type="molecule type" value="Genomic_DNA"/>
</dbReference>
<dbReference type="SUPFAM" id="SSF53098">
    <property type="entry name" value="Ribonuclease H-like"/>
    <property type="match status" value="1"/>
</dbReference>
<dbReference type="GO" id="GO:0003676">
    <property type="term" value="F:nucleic acid binding"/>
    <property type="evidence" value="ECO:0007669"/>
    <property type="project" value="InterPro"/>
</dbReference>
<reference evidence="3 4" key="1">
    <citation type="journal article" date="2016" name="Mol. Biol. Evol.">
        <title>Comparative Genomics of Early-Diverging Mushroom-Forming Fungi Provides Insights into the Origins of Lignocellulose Decay Capabilities.</title>
        <authorList>
            <person name="Nagy L.G."/>
            <person name="Riley R."/>
            <person name="Tritt A."/>
            <person name="Adam C."/>
            <person name="Daum C."/>
            <person name="Floudas D."/>
            <person name="Sun H."/>
            <person name="Yadav J.S."/>
            <person name="Pangilinan J."/>
            <person name="Larsson K.H."/>
            <person name="Matsuura K."/>
            <person name="Barry K."/>
            <person name="Labutti K."/>
            <person name="Kuo R."/>
            <person name="Ohm R.A."/>
            <person name="Bhattacharya S.S."/>
            <person name="Shirouzu T."/>
            <person name="Yoshinaga Y."/>
            <person name="Martin F.M."/>
            <person name="Grigoriev I.V."/>
            <person name="Hibbett D.S."/>
        </authorList>
    </citation>
    <scope>NUCLEOTIDE SEQUENCE [LARGE SCALE GENOMIC DNA]</scope>
    <source>
        <strain evidence="3 4">HHB9708</strain>
    </source>
</reference>
<evidence type="ECO:0000313" key="4">
    <source>
        <dbReference type="Proteomes" id="UP000076722"/>
    </source>
</evidence>
<dbReference type="InterPro" id="IPR012337">
    <property type="entry name" value="RNaseH-like_sf"/>
</dbReference>
<dbReference type="OrthoDB" id="3051112at2759"/>
<dbReference type="Pfam" id="PF03372">
    <property type="entry name" value="Exo_endo_phos"/>
    <property type="match status" value="1"/>
</dbReference>
<dbReference type="Proteomes" id="UP000076722">
    <property type="component" value="Unassembled WGS sequence"/>
</dbReference>
<evidence type="ECO:0000259" key="2">
    <source>
        <dbReference type="Pfam" id="PF03372"/>
    </source>
</evidence>
<dbReference type="GO" id="GO:0003824">
    <property type="term" value="F:catalytic activity"/>
    <property type="evidence" value="ECO:0007669"/>
    <property type="project" value="InterPro"/>
</dbReference>
<protein>
    <recommendedName>
        <fullName evidence="2">Endonuclease/exonuclease/phosphatase domain-containing protein</fullName>
    </recommendedName>
</protein>
<sequence>MWLPEQFSIIEQSRPLSLRSQPGGGVAAVFRKHLPITKHPDLCSDDVLVLALNDVFLVSIYLPPASSPAYRAYEVSPVDRLQELAGLAATLDMPMIIGGDLNARTGNLTAGIDPPPRSSPDLTVCSRGRSLLLWCRIAGWALMNGTSRASEAFTCFQGNGSSVVDYFMITTSLFHLKRPVMSVLARNPCSDHSALSLAIPDFLPPTPPPVPLLSGFSPSKWMAEIDYVDNNINSLLRHALMQPPTPPARLAQLLFGWVPIATGPIFAYVGAHTGNFPAPWAASAVIFNAPSSQHNIFGCSGRPSTLRATLLAILVALSLAEPRRALTIFCSSIDAIRHIMYDVGRYAERGWRLENSDLLQHIVLAARDRGAPINLHFLDKNIHLGSAQRLAEASDGLADLWMLADIQFVEPLHPRDFAPSPDLVPCLSSNVRERQASPQPSQKKNAEPTTPDPSLDDLPQFSPSSSRSSSPCPDHSLASHRGRELLRAHYAAKRSEMRDAARESLARFWKWAKARLRPKSRILPASVSLTAIMSIMADRINLPDVVANPIVEECPLHILAPKPTSIHPSLNPSQIHLFSSPNVLPVGVDDVEHLIGGGCCMGRGWMRWMVAG</sequence>
<dbReference type="InterPro" id="IPR036397">
    <property type="entry name" value="RNaseH_sf"/>
</dbReference>
<name>A0A164SHG0_9AGAM</name>
<organism evidence="3 4">
    <name type="scientific">Sistotremastrum niveocremeum HHB9708</name>
    <dbReference type="NCBI Taxonomy" id="1314777"/>
    <lineage>
        <taxon>Eukaryota</taxon>
        <taxon>Fungi</taxon>
        <taxon>Dikarya</taxon>
        <taxon>Basidiomycota</taxon>
        <taxon>Agaricomycotina</taxon>
        <taxon>Agaricomycetes</taxon>
        <taxon>Sistotremastrales</taxon>
        <taxon>Sistotremastraceae</taxon>
        <taxon>Sertulicium</taxon>
        <taxon>Sertulicium niveocremeum</taxon>
    </lineage>
</organism>
<evidence type="ECO:0000313" key="3">
    <source>
        <dbReference type="EMBL" id="KZS91485.1"/>
    </source>
</evidence>
<dbReference type="Gene3D" id="3.30.420.10">
    <property type="entry name" value="Ribonuclease H-like superfamily/Ribonuclease H"/>
    <property type="match status" value="1"/>
</dbReference>
<feature type="domain" description="Endonuclease/exonuclease/phosphatase" evidence="2">
    <location>
        <begin position="20"/>
        <end position="192"/>
    </location>
</feature>
<dbReference type="InterPro" id="IPR036691">
    <property type="entry name" value="Endo/exonu/phosph_ase_sf"/>
</dbReference>
<dbReference type="AlphaFoldDB" id="A0A164SHG0"/>